<feature type="transmembrane region" description="Helical" evidence="1">
    <location>
        <begin position="156"/>
        <end position="176"/>
    </location>
</feature>
<dbReference type="RefSeq" id="WP_022192082.1">
    <property type="nucleotide sequence ID" value="NZ_CP081908.1"/>
</dbReference>
<reference evidence="2 3" key="1">
    <citation type="journal article" date="2019" name="Nat. Med.">
        <title>A library of human gut bacterial isolates paired with longitudinal multiomics data enables mechanistic microbiome research.</title>
        <authorList>
            <person name="Poyet M."/>
            <person name="Groussin M."/>
            <person name="Gibbons S.M."/>
            <person name="Avila-Pacheco J."/>
            <person name="Jiang X."/>
            <person name="Kearney S.M."/>
            <person name="Perrotta A.R."/>
            <person name="Berdy B."/>
            <person name="Zhao S."/>
            <person name="Lieberman T.D."/>
            <person name="Swanson P.K."/>
            <person name="Smith M."/>
            <person name="Roesemann S."/>
            <person name="Alexander J.E."/>
            <person name="Rich S.A."/>
            <person name="Livny J."/>
            <person name="Vlamakis H."/>
            <person name="Clish C."/>
            <person name="Bullock K."/>
            <person name="Deik A."/>
            <person name="Scott J."/>
            <person name="Pierce K.A."/>
            <person name="Xavier R.J."/>
            <person name="Alm E.J."/>
        </authorList>
    </citation>
    <scope>NUCLEOTIDE SEQUENCE [LARGE SCALE GENOMIC DNA]</scope>
    <source>
        <strain evidence="2 3">BIOML-A32</strain>
    </source>
</reference>
<dbReference type="Proteomes" id="UP000441358">
    <property type="component" value="Unassembled WGS sequence"/>
</dbReference>
<feature type="transmembrane region" description="Helical" evidence="1">
    <location>
        <begin position="188"/>
        <end position="205"/>
    </location>
</feature>
<keyword evidence="1" id="KW-0812">Transmembrane</keyword>
<feature type="transmembrane region" description="Helical" evidence="1">
    <location>
        <begin position="6"/>
        <end position="22"/>
    </location>
</feature>
<feature type="transmembrane region" description="Helical" evidence="1">
    <location>
        <begin position="116"/>
        <end position="136"/>
    </location>
</feature>
<feature type="transmembrane region" description="Helical" evidence="1">
    <location>
        <begin position="242"/>
        <end position="262"/>
    </location>
</feature>
<evidence type="ECO:0000256" key="1">
    <source>
        <dbReference type="SAM" id="Phobius"/>
    </source>
</evidence>
<dbReference type="NCBIfam" id="TIGR04370">
    <property type="entry name" value="glyco_rpt_poly"/>
    <property type="match status" value="1"/>
</dbReference>
<dbReference type="EMBL" id="WKMC01000012">
    <property type="protein sequence ID" value="MRZ51623.1"/>
    <property type="molecule type" value="Genomic_DNA"/>
</dbReference>
<feature type="transmembrane region" description="Helical" evidence="1">
    <location>
        <begin position="394"/>
        <end position="412"/>
    </location>
</feature>
<sequence length="426" mass="49082">MESLDYCYWALGITAVYLTLLLMQKRYRLLLPSIIHTFIWLITILLIIFQLKGLFVSNQVSNNVFNFSSEFICILMLTSVIGFTMAHIATARAETKLKVQLIDIETIDRILGKFKWIPYFCGIIGILLFIFLIVTIGNIDSFSDYRILALSTERVGYAAIAQRISGHINILGNFYLMLLGYKYGQTGIDIRGFFKYVLLCSFINISIGGRVWILTSTLPFLVTFFFSRKYSSLDVGLRKKDIMHITVIVLIFSSLFSVIAQLRNKSDNHGTYMDKFLYLTDGSRMTNMVLEQYPEDCYNYEYGKSTLAQAFILSPMSQKFSKSISHDLGLSVTVKSIMPYLYYDFGFCGGALFWGLLCFFIEYVCIRLKYNCTVIGILLFGQLSFLLFQSPVGHIFAVYTPVFEWLIILYVFRKKLFRDCLDTKFE</sequence>
<evidence type="ECO:0000313" key="3">
    <source>
        <dbReference type="Proteomes" id="UP000441358"/>
    </source>
</evidence>
<keyword evidence="1" id="KW-0472">Membrane</keyword>
<evidence type="ECO:0000313" key="2">
    <source>
        <dbReference type="EMBL" id="MRZ51623.1"/>
    </source>
</evidence>
<gene>
    <name evidence="2" type="ORF">GKD66_15580</name>
</gene>
<comment type="caution">
    <text evidence="2">The sequence shown here is derived from an EMBL/GenBank/DDBJ whole genome shotgun (WGS) entry which is preliminary data.</text>
</comment>
<feature type="transmembrane region" description="Helical" evidence="1">
    <location>
        <begin position="340"/>
        <end position="361"/>
    </location>
</feature>
<name>A0A7K0HNY1_PARDI</name>
<protein>
    <submittedName>
        <fullName evidence="2">Oligosaccharide repeat unit polymerase</fullName>
    </submittedName>
</protein>
<accession>A0A7K0HNY1</accession>
<feature type="transmembrane region" description="Helical" evidence="1">
    <location>
        <begin position="69"/>
        <end position="89"/>
    </location>
</feature>
<feature type="transmembrane region" description="Helical" evidence="1">
    <location>
        <begin position="29"/>
        <end position="49"/>
    </location>
</feature>
<organism evidence="2 3">
    <name type="scientific">Parabacteroides distasonis</name>
    <dbReference type="NCBI Taxonomy" id="823"/>
    <lineage>
        <taxon>Bacteria</taxon>
        <taxon>Pseudomonadati</taxon>
        <taxon>Bacteroidota</taxon>
        <taxon>Bacteroidia</taxon>
        <taxon>Bacteroidales</taxon>
        <taxon>Tannerellaceae</taxon>
        <taxon>Parabacteroides</taxon>
    </lineage>
</organism>
<keyword evidence="1" id="KW-1133">Transmembrane helix</keyword>
<dbReference type="AlphaFoldDB" id="A0A7K0HNY1"/>
<proteinExistence type="predicted"/>